<dbReference type="OrthoDB" id="1740536at2759"/>
<protein>
    <recommendedName>
        <fullName evidence="4">Retrotransposon gag domain-containing protein</fullName>
    </recommendedName>
</protein>
<dbReference type="EMBL" id="BJWL01000465">
    <property type="protein sequence ID" value="GFS46229.1"/>
    <property type="molecule type" value="Genomic_DNA"/>
</dbReference>
<sequence>MGHNLHHYWLDNKKTFESMIALPWRLYSLGRLSLYRQWITSPIYVQAFLQLAIGRGHLHRQTRDHLQEDSISIRTPPTQESFLVTPPPDQSPPLQGFYLYKKTISVTTPTIADCSPHAYIRIGLIRTQEGFEQPHPARLCLFIAAQGLHREIQGMAEQMRIINKNNAFLIQHLTMNNPPPPPAALVLEVQRFRRLQRTDEVMCKAFSTTLEGFARSWFRKLPPGTVDLFGPLFDSLSKNVPDTLSTLQSKDDKDIAMEELTKVKRRRQGRDDYKRKEPDSKRTDHREEARNRRSDFDSRRKTNERCPRTPPRCPKLVLPPLNAPIAQVLTEIKHEEFIKWLGKIKTDPCKKNKNKYCEFHRDHKHNTQDCFQLKEQIVDLIKKGYLRKYIADCQ</sequence>
<evidence type="ECO:0008006" key="4">
    <source>
        <dbReference type="Google" id="ProtNLM"/>
    </source>
</evidence>
<comment type="caution">
    <text evidence="2">The sequence shown here is derived from an EMBL/GenBank/DDBJ whole genome shotgun (WGS) entry which is preliminary data.</text>
</comment>
<dbReference type="Proteomes" id="UP000585474">
    <property type="component" value="Unassembled WGS sequence"/>
</dbReference>
<evidence type="ECO:0000256" key="1">
    <source>
        <dbReference type="SAM" id="MobiDB-lite"/>
    </source>
</evidence>
<organism evidence="2 3">
    <name type="scientific">Actinidia rufa</name>
    <dbReference type="NCBI Taxonomy" id="165716"/>
    <lineage>
        <taxon>Eukaryota</taxon>
        <taxon>Viridiplantae</taxon>
        <taxon>Streptophyta</taxon>
        <taxon>Embryophyta</taxon>
        <taxon>Tracheophyta</taxon>
        <taxon>Spermatophyta</taxon>
        <taxon>Magnoliopsida</taxon>
        <taxon>eudicotyledons</taxon>
        <taxon>Gunneridae</taxon>
        <taxon>Pentapetalae</taxon>
        <taxon>asterids</taxon>
        <taxon>Ericales</taxon>
        <taxon>Actinidiaceae</taxon>
        <taxon>Actinidia</taxon>
    </lineage>
</organism>
<evidence type="ECO:0000313" key="2">
    <source>
        <dbReference type="EMBL" id="GFS46229.1"/>
    </source>
</evidence>
<accession>A0A7J0E2B7</accession>
<dbReference type="AlphaFoldDB" id="A0A7J0E2B7"/>
<dbReference type="PANTHER" id="PTHR33223">
    <property type="entry name" value="CCHC-TYPE DOMAIN-CONTAINING PROTEIN"/>
    <property type="match status" value="1"/>
</dbReference>
<feature type="compositionally biased region" description="Basic and acidic residues" evidence="1">
    <location>
        <begin position="269"/>
        <end position="307"/>
    </location>
</feature>
<proteinExistence type="predicted"/>
<gene>
    <name evidence="2" type="ORF">Acr_00g0100920</name>
</gene>
<evidence type="ECO:0000313" key="3">
    <source>
        <dbReference type="Proteomes" id="UP000585474"/>
    </source>
</evidence>
<feature type="region of interest" description="Disordered" evidence="1">
    <location>
        <begin position="262"/>
        <end position="312"/>
    </location>
</feature>
<dbReference type="PANTHER" id="PTHR33223:SF10">
    <property type="entry name" value="AMINOTRANSFERASE-LIKE PLANT MOBILE DOMAIN-CONTAINING PROTEIN"/>
    <property type="match status" value="1"/>
</dbReference>
<keyword evidence="3" id="KW-1185">Reference proteome</keyword>
<reference evidence="3" key="1">
    <citation type="submission" date="2019-07" db="EMBL/GenBank/DDBJ databases">
        <title>De Novo Assembly of kiwifruit Actinidia rufa.</title>
        <authorList>
            <person name="Sugita-Konishi S."/>
            <person name="Sato K."/>
            <person name="Mori E."/>
            <person name="Abe Y."/>
            <person name="Kisaki G."/>
            <person name="Hamano K."/>
            <person name="Suezawa K."/>
            <person name="Otani M."/>
            <person name="Fukuda T."/>
            <person name="Manabe T."/>
            <person name="Gomi K."/>
            <person name="Tabuchi M."/>
            <person name="Akimitsu K."/>
            <person name="Kataoka I."/>
        </authorList>
    </citation>
    <scope>NUCLEOTIDE SEQUENCE [LARGE SCALE GENOMIC DNA]</scope>
    <source>
        <strain evidence="3">cv. Fuchu</strain>
    </source>
</reference>
<name>A0A7J0E2B7_9ERIC</name>